<proteinExistence type="predicted"/>
<organism evidence="2 3">
    <name type="scientific">Candidatus Giovannonibacteria bacterium GW2011_GWA2_44_26</name>
    <dbReference type="NCBI Taxonomy" id="1618648"/>
    <lineage>
        <taxon>Bacteria</taxon>
        <taxon>Candidatus Giovannoniibacteriota</taxon>
    </lineage>
</organism>
<evidence type="ECO:0000313" key="3">
    <source>
        <dbReference type="Proteomes" id="UP000033945"/>
    </source>
</evidence>
<feature type="compositionally biased region" description="Pro residues" evidence="1">
    <location>
        <begin position="93"/>
        <end position="107"/>
    </location>
</feature>
<protein>
    <submittedName>
        <fullName evidence="2">Uncharacterized protein</fullName>
    </submittedName>
</protein>
<comment type="caution">
    <text evidence="2">The sequence shown here is derived from an EMBL/GenBank/DDBJ whole genome shotgun (WGS) entry which is preliminary data.</text>
</comment>
<sequence>MNKDVMWLIFVLIIIGIVFSFQRKNVNLFTKSSQTQVPGQFPEHGSAGTSGSITAPETMPPSQSTNSSFFTLPNITTPPPIIQNPIKKSATQSPPPPPAPVSVPPKNPLRINIGGATYGDFSREYISLENFDYENKQTTIISGLKLQNRDRASAIIGKDEYGNNISLKYGERAIVATGESPFGKNFKINKCSGYLAQGKNISPSMSFSCPRISDPALPRNLNNRCIDYIESLSSCVSPNINADTGINNDCAEFVSQHASYTGCLADHKNDSDFNQPEWRIFLGKNAEMWGNRHENIQLFDQSGKLIMETSY</sequence>
<feature type="region of interest" description="Disordered" evidence="1">
    <location>
        <begin position="33"/>
        <end position="107"/>
    </location>
</feature>
<reference evidence="2 3" key="1">
    <citation type="journal article" date="2015" name="Nature">
        <title>rRNA introns, odd ribosomes, and small enigmatic genomes across a large radiation of phyla.</title>
        <authorList>
            <person name="Brown C.T."/>
            <person name="Hug L.A."/>
            <person name="Thomas B.C."/>
            <person name="Sharon I."/>
            <person name="Castelle C.J."/>
            <person name="Singh A."/>
            <person name="Wilkins M.J."/>
            <person name="Williams K.H."/>
            <person name="Banfield J.F."/>
        </authorList>
    </citation>
    <scope>NUCLEOTIDE SEQUENCE [LARGE SCALE GENOMIC DNA]</scope>
</reference>
<dbReference type="AlphaFoldDB" id="A0A0G1LTE0"/>
<dbReference type="EMBL" id="LCIT01000007">
    <property type="protein sequence ID" value="KKT63009.1"/>
    <property type="molecule type" value="Genomic_DNA"/>
</dbReference>
<accession>A0A0G1LTE0</accession>
<evidence type="ECO:0000313" key="2">
    <source>
        <dbReference type="EMBL" id="KKT63009.1"/>
    </source>
</evidence>
<name>A0A0G1LTE0_9BACT</name>
<dbReference type="Proteomes" id="UP000033945">
    <property type="component" value="Unassembled WGS sequence"/>
</dbReference>
<gene>
    <name evidence="2" type="ORF">UW55_C0007G0049</name>
</gene>
<evidence type="ECO:0000256" key="1">
    <source>
        <dbReference type="SAM" id="MobiDB-lite"/>
    </source>
</evidence>
<feature type="compositionally biased region" description="Polar residues" evidence="1">
    <location>
        <begin position="47"/>
        <end position="71"/>
    </location>
</feature>